<evidence type="ECO:0000256" key="3">
    <source>
        <dbReference type="ARBA" id="ARBA00023015"/>
    </source>
</evidence>
<evidence type="ECO:0000259" key="9">
    <source>
        <dbReference type="PROSITE" id="PS51755"/>
    </source>
</evidence>
<evidence type="ECO:0000313" key="10">
    <source>
        <dbReference type="EMBL" id="MBC8208593.1"/>
    </source>
</evidence>
<dbReference type="PROSITE" id="PS50110">
    <property type="entry name" value="RESPONSE_REGULATORY"/>
    <property type="match status" value="1"/>
</dbReference>
<feature type="domain" description="OmpR/PhoB-type" evidence="9">
    <location>
        <begin position="136"/>
        <end position="232"/>
    </location>
</feature>
<evidence type="ECO:0000256" key="1">
    <source>
        <dbReference type="ARBA" id="ARBA00022553"/>
    </source>
</evidence>
<sequence length="232" mass="25970">MNSNQARILVVEDEADIQQLITYNLIRARFQVSCADSGEEALDFLANQPFDCVLLDLMLPGKSGLETCRAIRAMPELTRLPIIMLTAKGEEQDIVQGLEAGADDYITKPFSPKILLARIHSLLRRSGATAKEAASDEILSHHELHLDQMRHQLLVDGVAVELTATEFAILQHLMRRPGWVFSRQQIIDNVRGLDYSITPRAVDVQIFGLRKKLGEAGKLIETVRGIGYRLQE</sequence>
<dbReference type="PANTHER" id="PTHR48111">
    <property type="entry name" value="REGULATOR OF RPOS"/>
    <property type="match status" value="1"/>
</dbReference>
<dbReference type="InterPro" id="IPR011006">
    <property type="entry name" value="CheY-like_superfamily"/>
</dbReference>
<dbReference type="SMART" id="SM00862">
    <property type="entry name" value="Trans_reg_C"/>
    <property type="match status" value="1"/>
</dbReference>
<dbReference type="InterPro" id="IPR016032">
    <property type="entry name" value="Sig_transdc_resp-reg_C-effctor"/>
</dbReference>
<feature type="domain" description="Response regulatory" evidence="8">
    <location>
        <begin position="7"/>
        <end position="123"/>
    </location>
</feature>
<evidence type="ECO:0000256" key="5">
    <source>
        <dbReference type="ARBA" id="ARBA00023163"/>
    </source>
</evidence>
<dbReference type="Gene3D" id="1.10.10.10">
    <property type="entry name" value="Winged helix-like DNA-binding domain superfamily/Winged helix DNA-binding domain"/>
    <property type="match status" value="1"/>
</dbReference>
<dbReference type="SUPFAM" id="SSF52172">
    <property type="entry name" value="CheY-like"/>
    <property type="match status" value="1"/>
</dbReference>
<protein>
    <submittedName>
        <fullName evidence="10">Response regulator transcription factor</fullName>
    </submittedName>
</protein>
<evidence type="ECO:0000256" key="4">
    <source>
        <dbReference type="ARBA" id="ARBA00023125"/>
    </source>
</evidence>
<dbReference type="PANTHER" id="PTHR48111:SF1">
    <property type="entry name" value="TWO-COMPONENT RESPONSE REGULATOR ORR33"/>
    <property type="match status" value="1"/>
</dbReference>
<dbReference type="Proteomes" id="UP000599024">
    <property type="component" value="Unassembled WGS sequence"/>
</dbReference>
<dbReference type="Gene3D" id="6.10.250.690">
    <property type="match status" value="1"/>
</dbReference>
<dbReference type="Pfam" id="PF00486">
    <property type="entry name" value="Trans_reg_C"/>
    <property type="match status" value="1"/>
</dbReference>
<dbReference type="GO" id="GO:0000156">
    <property type="term" value="F:phosphorelay response regulator activity"/>
    <property type="evidence" value="ECO:0007669"/>
    <property type="project" value="TreeGrafter"/>
</dbReference>
<accession>A0A8J6N6I4</accession>
<keyword evidence="3" id="KW-0805">Transcription regulation</keyword>
<evidence type="ECO:0000313" key="11">
    <source>
        <dbReference type="Proteomes" id="UP000599024"/>
    </source>
</evidence>
<dbReference type="InterPro" id="IPR001867">
    <property type="entry name" value="OmpR/PhoB-type_DNA-bd"/>
</dbReference>
<dbReference type="AlphaFoldDB" id="A0A8J6N6I4"/>
<comment type="caution">
    <text evidence="10">The sequence shown here is derived from an EMBL/GenBank/DDBJ whole genome shotgun (WGS) entry which is preliminary data.</text>
</comment>
<organism evidence="10 11">
    <name type="scientific">Candidatus Desulfatifera sulfidica</name>
    <dbReference type="NCBI Taxonomy" id="2841691"/>
    <lineage>
        <taxon>Bacteria</taxon>
        <taxon>Pseudomonadati</taxon>
        <taxon>Thermodesulfobacteriota</taxon>
        <taxon>Desulfobulbia</taxon>
        <taxon>Desulfobulbales</taxon>
        <taxon>Desulfobulbaceae</taxon>
        <taxon>Candidatus Desulfatifera</taxon>
    </lineage>
</organism>
<keyword evidence="4 7" id="KW-0238">DNA-binding</keyword>
<keyword evidence="5" id="KW-0804">Transcription</keyword>
<evidence type="ECO:0000259" key="8">
    <source>
        <dbReference type="PROSITE" id="PS50110"/>
    </source>
</evidence>
<feature type="DNA-binding region" description="OmpR/PhoB-type" evidence="7">
    <location>
        <begin position="136"/>
        <end position="232"/>
    </location>
</feature>
<gene>
    <name evidence="10" type="ORF">H8E79_05450</name>
</gene>
<evidence type="ECO:0000256" key="2">
    <source>
        <dbReference type="ARBA" id="ARBA00023012"/>
    </source>
</evidence>
<proteinExistence type="predicted"/>
<feature type="modified residue" description="4-aspartylphosphate" evidence="6">
    <location>
        <position position="56"/>
    </location>
</feature>
<keyword evidence="1 6" id="KW-0597">Phosphoprotein</keyword>
<reference evidence="10 11" key="1">
    <citation type="submission" date="2020-08" db="EMBL/GenBank/DDBJ databases">
        <title>Bridging the membrane lipid divide: bacteria of the FCB group superphylum have the potential to synthesize archaeal ether lipids.</title>
        <authorList>
            <person name="Villanueva L."/>
            <person name="Von Meijenfeldt F.A.B."/>
            <person name="Westbye A.B."/>
            <person name="Yadav S."/>
            <person name="Hopmans E.C."/>
            <person name="Dutilh B.E."/>
            <person name="Sinninghe Damste J.S."/>
        </authorList>
    </citation>
    <scope>NUCLEOTIDE SEQUENCE [LARGE SCALE GENOMIC DNA]</scope>
    <source>
        <strain evidence="10">NIOZ-UU81</strain>
    </source>
</reference>
<evidence type="ECO:0000256" key="7">
    <source>
        <dbReference type="PROSITE-ProRule" id="PRU01091"/>
    </source>
</evidence>
<dbReference type="InterPro" id="IPR039420">
    <property type="entry name" value="WalR-like"/>
</dbReference>
<dbReference type="CDD" id="cd00383">
    <property type="entry name" value="trans_reg_C"/>
    <property type="match status" value="1"/>
</dbReference>
<dbReference type="InterPro" id="IPR001789">
    <property type="entry name" value="Sig_transdc_resp-reg_receiver"/>
</dbReference>
<dbReference type="GO" id="GO:0032993">
    <property type="term" value="C:protein-DNA complex"/>
    <property type="evidence" value="ECO:0007669"/>
    <property type="project" value="TreeGrafter"/>
</dbReference>
<name>A0A8J6N6I4_9BACT</name>
<dbReference type="Pfam" id="PF00072">
    <property type="entry name" value="Response_reg"/>
    <property type="match status" value="1"/>
</dbReference>
<dbReference type="FunFam" id="3.40.50.2300:FF:000001">
    <property type="entry name" value="DNA-binding response regulator PhoB"/>
    <property type="match status" value="1"/>
</dbReference>
<dbReference type="GO" id="GO:0005829">
    <property type="term" value="C:cytosol"/>
    <property type="evidence" value="ECO:0007669"/>
    <property type="project" value="TreeGrafter"/>
</dbReference>
<evidence type="ECO:0000256" key="6">
    <source>
        <dbReference type="PROSITE-ProRule" id="PRU00169"/>
    </source>
</evidence>
<dbReference type="InterPro" id="IPR036388">
    <property type="entry name" value="WH-like_DNA-bd_sf"/>
</dbReference>
<dbReference type="EMBL" id="JACNLK010000046">
    <property type="protein sequence ID" value="MBC8208593.1"/>
    <property type="molecule type" value="Genomic_DNA"/>
</dbReference>
<dbReference type="SUPFAM" id="SSF46894">
    <property type="entry name" value="C-terminal effector domain of the bipartite response regulators"/>
    <property type="match status" value="1"/>
</dbReference>
<dbReference type="GO" id="GO:0006355">
    <property type="term" value="P:regulation of DNA-templated transcription"/>
    <property type="evidence" value="ECO:0007669"/>
    <property type="project" value="InterPro"/>
</dbReference>
<dbReference type="PROSITE" id="PS51755">
    <property type="entry name" value="OMPR_PHOB"/>
    <property type="match status" value="1"/>
</dbReference>
<dbReference type="SMART" id="SM00448">
    <property type="entry name" value="REC"/>
    <property type="match status" value="1"/>
</dbReference>
<dbReference type="GO" id="GO:0000976">
    <property type="term" value="F:transcription cis-regulatory region binding"/>
    <property type="evidence" value="ECO:0007669"/>
    <property type="project" value="TreeGrafter"/>
</dbReference>
<keyword evidence="2" id="KW-0902">Two-component regulatory system</keyword>
<dbReference type="Gene3D" id="3.40.50.2300">
    <property type="match status" value="1"/>
</dbReference>